<organism evidence="1 2">
    <name type="scientific">Elysia crispata</name>
    <name type="common">lettuce slug</name>
    <dbReference type="NCBI Taxonomy" id="231223"/>
    <lineage>
        <taxon>Eukaryota</taxon>
        <taxon>Metazoa</taxon>
        <taxon>Spiralia</taxon>
        <taxon>Lophotrochozoa</taxon>
        <taxon>Mollusca</taxon>
        <taxon>Gastropoda</taxon>
        <taxon>Heterobranchia</taxon>
        <taxon>Euthyneura</taxon>
        <taxon>Panpulmonata</taxon>
        <taxon>Sacoglossa</taxon>
        <taxon>Placobranchoidea</taxon>
        <taxon>Plakobranchidae</taxon>
        <taxon>Elysia</taxon>
    </lineage>
</organism>
<name>A0AAE0YS59_9GAST</name>
<protein>
    <submittedName>
        <fullName evidence="1">Uncharacterized protein</fullName>
    </submittedName>
</protein>
<proteinExistence type="predicted"/>
<evidence type="ECO:0000313" key="1">
    <source>
        <dbReference type="EMBL" id="KAK3755081.1"/>
    </source>
</evidence>
<dbReference type="AlphaFoldDB" id="A0AAE0YS59"/>
<reference evidence="1" key="1">
    <citation type="journal article" date="2023" name="G3 (Bethesda)">
        <title>A reference genome for the long-term kleptoplast-retaining sea slug Elysia crispata morphotype clarki.</title>
        <authorList>
            <person name="Eastman K.E."/>
            <person name="Pendleton A.L."/>
            <person name="Shaikh M.A."/>
            <person name="Suttiyut T."/>
            <person name="Ogas R."/>
            <person name="Tomko P."/>
            <person name="Gavelis G."/>
            <person name="Widhalm J.R."/>
            <person name="Wisecaver J.H."/>
        </authorList>
    </citation>
    <scope>NUCLEOTIDE SEQUENCE</scope>
    <source>
        <strain evidence="1">ECLA1</strain>
    </source>
</reference>
<gene>
    <name evidence="1" type="ORF">RRG08_039359</name>
</gene>
<keyword evidence="2" id="KW-1185">Reference proteome</keyword>
<comment type="caution">
    <text evidence="1">The sequence shown here is derived from an EMBL/GenBank/DDBJ whole genome shotgun (WGS) entry which is preliminary data.</text>
</comment>
<dbReference type="Proteomes" id="UP001283361">
    <property type="component" value="Unassembled WGS sequence"/>
</dbReference>
<sequence length="95" mass="10591">MMDLGDFYFGALSKFYALRAQPGVALFHPAHIVSSKHRLSRGYTKTSNDDTLKPTAVRDMGHQLYTLGSHSVLASMRRLQLSAVHTMIPIVYSLP</sequence>
<accession>A0AAE0YS59</accession>
<evidence type="ECO:0000313" key="2">
    <source>
        <dbReference type="Proteomes" id="UP001283361"/>
    </source>
</evidence>
<dbReference type="EMBL" id="JAWDGP010005611">
    <property type="protein sequence ID" value="KAK3755081.1"/>
    <property type="molecule type" value="Genomic_DNA"/>
</dbReference>